<evidence type="ECO:0000256" key="1">
    <source>
        <dbReference type="ARBA" id="ARBA00012528"/>
    </source>
</evidence>
<dbReference type="CDD" id="cd01949">
    <property type="entry name" value="GGDEF"/>
    <property type="match status" value="1"/>
</dbReference>
<gene>
    <name evidence="6" type="ORF">DVH29_11870</name>
</gene>
<keyword evidence="7" id="KW-1185">Reference proteome</keyword>
<keyword evidence="3" id="KW-0472">Membrane</keyword>
<dbReference type="EMBL" id="QQNH01000017">
    <property type="protein sequence ID" value="RDE08420.1"/>
    <property type="molecule type" value="Genomic_DNA"/>
</dbReference>
<feature type="domain" description="GGDEF" evidence="5">
    <location>
        <begin position="448"/>
        <end position="581"/>
    </location>
</feature>
<dbReference type="FunFam" id="3.30.70.270:FF:000001">
    <property type="entry name" value="Diguanylate cyclase domain protein"/>
    <property type="match status" value="1"/>
</dbReference>
<organism evidence="6 7">
    <name type="scientific">Pelagibacterium lacus</name>
    <dbReference type="NCBI Taxonomy" id="2282655"/>
    <lineage>
        <taxon>Bacteria</taxon>
        <taxon>Pseudomonadati</taxon>
        <taxon>Pseudomonadota</taxon>
        <taxon>Alphaproteobacteria</taxon>
        <taxon>Hyphomicrobiales</taxon>
        <taxon>Devosiaceae</taxon>
        <taxon>Pelagibacterium</taxon>
    </lineage>
</organism>
<dbReference type="PROSITE" id="PS50887">
    <property type="entry name" value="GGDEF"/>
    <property type="match status" value="1"/>
</dbReference>
<dbReference type="PANTHER" id="PTHR45138:SF9">
    <property type="entry name" value="DIGUANYLATE CYCLASE DGCM-RELATED"/>
    <property type="match status" value="1"/>
</dbReference>
<dbReference type="InterPro" id="IPR043128">
    <property type="entry name" value="Rev_trsase/Diguanyl_cyclase"/>
</dbReference>
<dbReference type="Gene3D" id="6.10.340.10">
    <property type="match status" value="1"/>
</dbReference>
<dbReference type="Pfam" id="PF00990">
    <property type="entry name" value="GGDEF"/>
    <property type="match status" value="1"/>
</dbReference>
<dbReference type="GO" id="GO:1902201">
    <property type="term" value="P:negative regulation of bacterial-type flagellum-dependent cell motility"/>
    <property type="evidence" value="ECO:0007669"/>
    <property type="project" value="TreeGrafter"/>
</dbReference>
<dbReference type="EC" id="2.7.7.65" evidence="1"/>
<dbReference type="InterPro" id="IPR000160">
    <property type="entry name" value="GGDEF_dom"/>
</dbReference>
<accession>A0A369W4Z0</accession>
<dbReference type="GO" id="GO:0007165">
    <property type="term" value="P:signal transduction"/>
    <property type="evidence" value="ECO:0007669"/>
    <property type="project" value="InterPro"/>
</dbReference>
<dbReference type="SUPFAM" id="SSF55073">
    <property type="entry name" value="Nucleotide cyclase"/>
    <property type="match status" value="1"/>
</dbReference>
<feature type="transmembrane region" description="Helical" evidence="3">
    <location>
        <begin position="324"/>
        <end position="347"/>
    </location>
</feature>
<dbReference type="PANTHER" id="PTHR45138">
    <property type="entry name" value="REGULATORY COMPONENTS OF SENSORY TRANSDUCTION SYSTEM"/>
    <property type="match status" value="1"/>
</dbReference>
<reference evidence="7" key="1">
    <citation type="submission" date="2018-07" db="EMBL/GenBank/DDBJ databases">
        <authorList>
            <person name="Liu B.-T."/>
            <person name="Du Z."/>
        </authorList>
    </citation>
    <scope>NUCLEOTIDE SEQUENCE [LARGE SCALE GENOMIC DNA]</scope>
    <source>
        <strain evidence="7">XYN52</strain>
    </source>
</reference>
<evidence type="ECO:0000313" key="7">
    <source>
        <dbReference type="Proteomes" id="UP000253759"/>
    </source>
</evidence>
<dbReference type="GO" id="GO:0052621">
    <property type="term" value="F:diguanylate cyclase activity"/>
    <property type="evidence" value="ECO:0007669"/>
    <property type="project" value="UniProtKB-EC"/>
</dbReference>
<evidence type="ECO:0000259" key="4">
    <source>
        <dbReference type="PROSITE" id="PS50885"/>
    </source>
</evidence>
<comment type="catalytic activity">
    <reaction evidence="2">
        <text>2 GTP = 3',3'-c-di-GMP + 2 diphosphate</text>
        <dbReference type="Rhea" id="RHEA:24898"/>
        <dbReference type="ChEBI" id="CHEBI:33019"/>
        <dbReference type="ChEBI" id="CHEBI:37565"/>
        <dbReference type="ChEBI" id="CHEBI:58805"/>
        <dbReference type="EC" id="2.7.7.65"/>
    </reaction>
</comment>
<feature type="domain" description="HAMP" evidence="4">
    <location>
        <begin position="349"/>
        <end position="401"/>
    </location>
</feature>
<dbReference type="InterPro" id="IPR050469">
    <property type="entry name" value="Diguanylate_Cyclase"/>
</dbReference>
<dbReference type="InterPro" id="IPR029787">
    <property type="entry name" value="Nucleotide_cyclase"/>
</dbReference>
<dbReference type="PROSITE" id="PS50885">
    <property type="entry name" value="HAMP"/>
    <property type="match status" value="1"/>
</dbReference>
<dbReference type="NCBIfam" id="TIGR00254">
    <property type="entry name" value="GGDEF"/>
    <property type="match status" value="1"/>
</dbReference>
<evidence type="ECO:0000313" key="6">
    <source>
        <dbReference type="EMBL" id="RDE08420.1"/>
    </source>
</evidence>
<evidence type="ECO:0000256" key="2">
    <source>
        <dbReference type="ARBA" id="ARBA00034247"/>
    </source>
</evidence>
<keyword evidence="3" id="KW-0812">Transmembrane</keyword>
<dbReference type="AlphaFoldDB" id="A0A369W4Z0"/>
<dbReference type="SMART" id="SM00267">
    <property type="entry name" value="GGDEF"/>
    <property type="match status" value="1"/>
</dbReference>
<sequence>MGDARAMLRSLAGRIVGDTLRTRVFSLALAVVIVVGAAGWLAFSHIINHLTGQFGAMIAERQVQYDRHRGMAVLNAELALAESFSRAPAIVAWFKDENDPDLKARGLADMEHYRSAFADGSVFLVVNGSGNYYFNDAQQSYAANPLSYTLDPELERDSWYYATRERREGCYPNVNVDDVLKVTKVWINCLVSENGRVLGMVGTGLDLSGFIRDVVELPGRGIESIFVDQSGAVQAHPDASLVDFRSITKEMAEKQTIFALVDTAEGQRVLRALMDAAREDPNAFISAPMSMGGVERLVGVGYLDHIGWYNVTAMDLGAIIDRKVFWPVAAGTIGVLLSVALVLCIMFRVVVLGRLERVEAGLRSMREGRRASMAPDPSNDEIGRLSHAVIEMSDAITEARLDLEGQVRQRTEVLQSLANLDELTKIHNRRGFEARFATQRRRAGDAQETSGLMLVDIDHFKSINDSAGHAAGDQVVIEVARRLTAALRRVDICARWGGDEFIVLVHGCTAEGLRRVAEALGDMMRQKPIVLGSGERISATISIGATVITGEDTLDVAIGMADAALYSAKDGGRDRAVVFDREATRSIADEVLRPASGQ</sequence>
<protein>
    <recommendedName>
        <fullName evidence="1">diguanylate cyclase</fullName>
        <ecNumber evidence="1">2.7.7.65</ecNumber>
    </recommendedName>
</protein>
<evidence type="ECO:0000256" key="3">
    <source>
        <dbReference type="SAM" id="Phobius"/>
    </source>
</evidence>
<comment type="caution">
    <text evidence="6">The sequence shown here is derived from an EMBL/GenBank/DDBJ whole genome shotgun (WGS) entry which is preliminary data.</text>
</comment>
<keyword evidence="3" id="KW-1133">Transmembrane helix</keyword>
<dbReference type="GO" id="GO:0043709">
    <property type="term" value="P:cell adhesion involved in single-species biofilm formation"/>
    <property type="evidence" value="ECO:0007669"/>
    <property type="project" value="TreeGrafter"/>
</dbReference>
<dbReference type="Proteomes" id="UP000253759">
    <property type="component" value="Unassembled WGS sequence"/>
</dbReference>
<dbReference type="InterPro" id="IPR003660">
    <property type="entry name" value="HAMP_dom"/>
</dbReference>
<feature type="transmembrane region" description="Helical" evidence="3">
    <location>
        <begin position="24"/>
        <end position="43"/>
    </location>
</feature>
<name>A0A369W4Z0_9HYPH</name>
<dbReference type="GO" id="GO:0005886">
    <property type="term" value="C:plasma membrane"/>
    <property type="evidence" value="ECO:0007669"/>
    <property type="project" value="TreeGrafter"/>
</dbReference>
<dbReference type="Gene3D" id="3.30.70.270">
    <property type="match status" value="1"/>
</dbReference>
<proteinExistence type="predicted"/>
<evidence type="ECO:0000259" key="5">
    <source>
        <dbReference type="PROSITE" id="PS50887"/>
    </source>
</evidence>